<reference evidence="2" key="1">
    <citation type="journal article" date="2019" name="Int. J. Syst. Evol. Microbiol.">
        <title>The Global Catalogue of Microorganisms (GCM) 10K type strain sequencing project: providing services to taxonomists for standard genome sequencing and annotation.</title>
        <authorList>
            <consortium name="The Broad Institute Genomics Platform"/>
            <consortium name="The Broad Institute Genome Sequencing Center for Infectious Disease"/>
            <person name="Wu L."/>
            <person name="Ma J."/>
        </authorList>
    </citation>
    <scope>NUCLEOTIDE SEQUENCE [LARGE SCALE GENOMIC DNA]</scope>
    <source>
        <strain evidence="2">JCM 3369</strain>
    </source>
</reference>
<evidence type="ECO:0000313" key="1">
    <source>
        <dbReference type="EMBL" id="MFD1696276.1"/>
    </source>
</evidence>
<evidence type="ECO:0000313" key="2">
    <source>
        <dbReference type="Proteomes" id="UP001597327"/>
    </source>
</evidence>
<dbReference type="EMBL" id="JBHUFA010000004">
    <property type="protein sequence ID" value="MFD1696276.1"/>
    <property type="molecule type" value="Genomic_DNA"/>
</dbReference>
<keyword evidence="2" id="KW-1185">Reference proteome</keyword>
<dbReference type="Proteomes" id="UP001597327">
    <property type="component" value="Unassembled WGS sequence"/>
</dbReference>
<proteinExistence type="predicted"/>
<comment type="caution">
    <text evidence="1">The sequence shown here is derived from an EMBL/GenBank/DDBJ whole genome shotgun (WGS) entry which is preliminary data.</text>
</comment>
<name>A0ABW4JZX5_9HYPH</name>
<sequence length="234" mass="25907">MKIRLSCLPGYETLVPKPRLAAGTLPDWVKTMPAKTESAVLAGAEVRTVKQCPPFLDAMQAGILFPLAADLTVENGELSWDWDLPAHPQGRTSRSPIGVHVPEQGRGVPGVEDGQFLVKFNSFWTLELPEGWWMLFSHPANRGELPFRTLTGLVDADQWRDGLVHFPAIWTDPQFSGTLAAGTPVAQGWPVPREALELEFGPMDEAALTRHTQVQDALQDEPGLYRKSYRAKRS</sequence>
<gene>
    <name evidence="1" type="ORF">ACFSC7_12170</name>
</gene>
<organism evidence="1 2">
    <name type="scientific">Roseibium aestuarii</name>
    <dbReference type="NCBI Taxonomy" id="2600299"/>
    <lineage>
        <taxon>Bacteria</taxon>
        <taxon>Pseudomonadati</taxon>
        <taxon>Pseudomonadota</taxon>
        <taxon>Alphaproteobacteria</taxon>
        <taxon>Hyphomicrobiales</taxon>
        <taxon>Stappiaceae</taxon>
        <taxon>Roseibium</taxon>
    </lineage>
</organism>
<protein>
    <recommendedName>
        <fullName evidence="3">DUF2169 domain-containing protein</fullName>
    </recommendedName>
</protein>
<evidence type="ECO:0008006" key="3">
    <source>
        <dbReference type="Google" id="ProtNLM"/>
    </source>
</evidence>
<dbReference type="RefSeq" id="WP_149892826.1">
    <property type="nucleotide sequence ID" value="NZ_JBHUFA010000004.1"/>
</dbReference>
<accession>A0ABW4JZX5</accession>